<protein>
    <submittedName>
        <fullName evidence="2">Helix-turn-helix domain-containing protein</fullName>
    </submittedName>
</protein>
<accession>A0A7C9S0W2</accession>
<dbReference type="InterPro" id="IPR000792">
    <property type="entry name" value="Tscrpt_reg_LuxR_C"/>
</dbReference>
<dbReference type="AlphaFoldDB" id="A0A7C9S0W2"/>
<dbReference type="InterPro" id="IPR036388">
    <property type="entry name" value="WH-like_DNA-bd_sf"/>
</dbReference>
<keyword evidence="3" id="KW-1185">Reference proteome</keyword>
<name>A0A7C9S0W2_9PSEU</name>
<evidence type="ECO:0000313" key="2">
    <source>
        <dbReference type="EMBL" id="NGY65983.1"/>
    </source>
</evidence>
<dbReference type="Pfam" id="PF13191">
    <property type="entry name" value="AAA_16"/>
    <property type="match status" value="1"/>
</dbReference>
<reference evidence="2 3" key="1">
    <citation type="submission" date="2020-03" db="EMBL/GenBank/DDBJ databases">
        <title>Isolation and identification of active actinomycetes.</title>
        <authorList>
            <person name="Sun X."/>
        </authorList>
    </citation>
    <scope>NUCLEOTIDE SEQUENCE [LARGE SCALE GENOMIC DNA]</scope>
    <source>
        <strain evidence="2 3">NEAU-D13</strain>
    </source>
</reference>
<gene>
    <name evidence="2" type="ORF">G7043_44565</name>
</gene>
<dbReference type="Proteomes" id="UP000481360">
    <property type="component" value="Unassembled WGS sequence"/>
</dbReference>
<dbReference type="Pfam" id="PF00196">
    <property type="entry name" value="GerE"/>
    <property type="match status" value="1"/>
</dbReference>
<dbReference type="Gene3D" id="1.10.10.10">
    <property type="entry name" value="Winged helix-like DNA-binding domain superfamily/Winged helix DNA-binding domain"/>
    <property type="match status" value="1"/>
</dbReference>
<feature type="domain" description="HTH luxR-type" evidence="1">
    <location>
        <begin position="819"/>
        <end position="846"/>
    </location>
</feature>
<evidence type="ECO:0000313" key="3">
    <source>
        <dbReference type="Proteomes" id="UP000481360"/>
    </source>
</evidence>
<sequence length="869" mass="94105">MVQVEDLVSSERKPFVGRTAQAAALDEFAGTPSLLVVRGRGGIGRTAFLHELRRRWRERGITVLSLPVAADEPPGDVFRARAVIDLVRESFHEYVGPELAGSVGVLSRLSGDGALAELVRLFRTLRATRPVAVFVDDVDIAADPVRAIAAAHRAGCTVVVTCREDAATPLISLADRVLDLGPLRENEIAELLARVAPAPLDEAVVPAVRAALGPLAGHPGTVLATFDALRREDAFAEVLGHLCLRREPSLVALPRDHELVRNVEGLGEAGVQIVTVAAETARLRVDDVLHVAAALGHELRRCGDVVDRLVAIGALACDENGRLSVPCSALTAALLRGFGVSRLRAVHRVMAEQLLRGGTADMSAAADHVALAGAALPADPVWVPLLEREAIRVVQVDPALAARWFRAALRHVEPGADHVRLLRIVLHLLVRTAQYPELAEVVDAEIAVGVPECCRYELAAAAALAAVHIGQPLGAAAHDVLAGDPRARVPLRFVVRWFDEHDPVSAPDVAAAFSGFRVNRLPDWEHDRDHDELDVSEAAEVEVTDGRYDVVAMLRLVLGPCYGVPESGPLGVYRRLLRDYAGGEWSRVVSGARRLELGGAPTALRYVTRLLAAEVHSSSGDVRRAAQWFGLVDDNCPFTALRAWVDLGITGPDRGWSAYDLVRRAVERGDNVGLSCLLLRLGFIENGLGNGAGLARAAGEARRWHERFGGTNLRAAELVLRGLSEKDHLVAAAAIALLRRTGNAAELMRTYLATASLCDDPVPWYAEALEFAQRLGEDWMDLRIRETMRKVGVVLPRARVARDDFSDVELRIIELVQLGRTNRQIATTVRMSEKTVENYLTRLFVRTGCRSRLDLATASLEGRLAFSAS</sequence>
<dbReference type="InterPro" id="IPR041664">
    <property type="entry name" value="AAA_16"/>
</dbReference>
<dbReference type="PROSITE" id="PS00622">
    <property type="entry name" value="HTH_LUXR_1"/>
    <property type="match status" value="1"/>
</dbReference>
<dbReference type="InterPro" id="IPR016032">
    <property type="entry name" value="Sig_transdc_resp-reg_C-effctor"/>
</dbReference>
<dbReference type="SUPFAM" id="SSF46894">
    <property type="entry name" value="C-terminal effector domain of the bipartite response regulators"/>
    <property type="match status" value="1"/>
</dbReference>
<dbReference type="SUPFAM" id="SSF52540">
    <property type="entry name" value="P-loop containing nucleoside triphosphate hydrolases"/>
    <property type="match status" value="1"/>
</dbReference>
<organism evidence="2 3">
    <name type="scientific">Lentzea alba</name>
    <dbReference type="NCBI Taxonomy" id="2714351"/>
    <lineage>
        <taxon>Bacteria</taxon>
        <taxon>Bacillati</taxon>
        <taxon>Actinomycetota</taxon>
        <taxon>Actinomycetes</taxon>
        <taxon>Pseudonocardiales</taxon>
        <taxon>Pseudonocardiaceae</taxon>
        <taxon>Lentzea</taxon>
    </lineage>
</organism>
<dbReference type="GO" id="GO:0006355">
    <property type="term" value="P:regulation of DNA-templated transcription"/>
    <property type="evidence" value="ECO:0007669"/>
    <property type="project" value="InterPro"/>
</dbReference>
<dbReference type="RefSeq" id="WP_166055275.1">
    <property type="nucleotide sequence ID" value="NZ_JAAMPJ010000019.1"/>
</dbReference>
<dbReference type="SMART" id="SM00421">
    <property type="entry name" value="HTH_LUXR"/>
    <property type="match status" value="1"/>
</dbReference>
<dbReference type="EMBL" id="JAAMPJ010000019">
    <property type="protein sequence ID" value="NGY65983.1"/>
    <property type="molecule type" value="Genomic_DNA"/>
</dbReference>
<proteinExistence type="predicted"/>
<dbReference type="Gene3D" id="3.40.50.300">
    <property type="entry name" value="P-loop containing nucleotide triphosphate hydrolases"/>
    <property type="match status" value="1"/>
</dbReference>
<dbReference type="GO" id="GO:0003677">
    <property type="term" value="F:DNA binding"/>
    <property type="evidence" value="ECO:0007669"/>
    <property type="project" value="InterPro"/>
</dbReference>
<comment type="caution">
    <text evidence="2">The sequence shown here is derived from an EMBL/GenBank/DDBJ whole genome shotgun (WGS) entry which is preliminary data.</text>
</comment>
<evidence type="ECO:0000259" key="1">
    <source>
        <dbReference type="PROSITE" id="PS00622"/>
    </source>
</evidence>
<dbReference type="InterPro" id="IPR027417">
    <property type="entry name" value="P-loop_NTPase"/>
</dbReference>